<organism evidence="1 2">
    <name type="scientific">Paragonimus heterotremus</name>
    <dbReference type="NCBI Taxonomy" id="100268"/>
    <lineage>
        <taxon>Eukaryota</taxon>
        <taxon>Metazoa</taxon>
        <taxon>Spiralia</taxon>
        <taxon>Lophotrochozoa</taxon>
        <taxon>Platyhelminthes</taxon>
        <taxon>Trematoda</taxon>
        <taxon>Digenea</taxon>
        <taxon>Plagiorchiida</taxon>
        <taxon>Troglotremata</taxon>
        <taxon>Troglotrematidae</taxon>
        <taxon>Paragonimus</taxon>
    </lineage>
</organism>
<dbReference type="OrthoDB" id="6283476at2759"/>
<evidence type="ECO:0000313" key="2">
    <source>
        <dbReference type="Proteomes" id="UP000748531"/>
    </source>
</evidence>
<evidence type="ECO:0000313" key="1">
    <source>
        <dbReference type="EMBL" id="KAF5401323.1"/>
    </source>
</evidence>
<gene>
    <name evidence="1" type="ORF">PHET_05351</name>
</gene>
<keyword evidence="2" id="KW-1185">Reference proteome</keyword>
<proteinExistence type="predicted"/>
<sequence>MEPMLCERTNIDLLKTDEPALFTEWTKQLDETEAYLAQLAEQNKQIQMSTDRGSPLLMQKLQTCESQLQDLLTSLNAIKVDIDYVQKTRQTLNERKSIDPPGSIAADLSSLQERHRKTVMTVLVALERLENALPLAQKLKALLIELNEKVASVEEVNDYLETADCPVSRKDMLQVSLTIAVFTCFTNLLVLF</sequence>
<name>A0A8J4T8A3_9TREM</name>
<dbReference type="Proteomes" id="UP000748531">
    <property type="component" value="Unassembled WGS sequence"/>
</dbReference>
<comment type="caution">
    <text evidence="1">The sequence shown here is derived from an EMBL/GenBank/DDBJ whole genome shotgun (WGS) entry which is preliminary data.</text>
</comment>
<accession>A0A8J4T8A3</accession>
<dbReference type="EMBL" id="LUCH01002551">
    <property type="protein sequence ID" value="KAF5401323.1"/>
    <property type="molecule type" value="Genomic_DNA"/>
</dbReference>
<reference evidence="1" key="1">
    <citation type="submission" date="2019-05" db="EMBL/GenBank/DDBJ databases">
        <title>Annotation for the trematode Paragonimus heterotremus.</title>
        <authorList>
            <person name="Choi Y.-J."/>
        </authorList>
    </citation>
    <scope>NUCLEOTIDE SEQUENCE</scope>
    <source>
        <strain evidence="1">LC</strain>
    </source>
</reference>
<dbReference type="AlphaFoldDB" id="A0A8J4T8A3"/>
<protein>
    <submittedName>
        <fullName evidence="1">Uncharacterized protein</fullName>
    </submittedName>
</protein>